<organism evidence="1 2">
    <name type="scientific">Colletotrichum tanaceti</name>
    <dbReference type="NCBI Taxonomy" id="1306861"/>
    <lineage>
        <taxon>Eukaryota</taxon>
        <taxon>Fungi</taxon>
        <taxon>Dikarya</taxon>
        <taxon>Ascomycota</taxon>
        <taxon>Pezizomycotina</taxon>
        <taxon>Sordariomycetes</taxon>
        <taxon>Hypocreomycetidae</taxon>
        <taxon>Glomerellales</taxon>
        <taxon>Glomerellaceae</taxon>
        <taxon>Colletotrichum</taxon>
        <taxon>Colletotrichum destructivum species complex</taxon>
    </lineage>
</organism>
<dbReference type="AlphaFoldDB" id="A0A4U6XGV5"/>
<dbReference type="EMBL" id="PJEX01000134">
    <property type="protein sequence ID" value="TKW54512.1"/>
    <property type="molecule type" value="Genomic_DNA"/>
</dbReference>
<gene>
    <name evidence="1" type="ORF">CTA1_9843</name>
</gene>
<evidence type="ECO:0000313" key="2">
    <source>
        <dbReference type="Proteomes" id="UP000310108"/>
    </source>
</evidence>
<accession>A0A4U6XGV5</accession>
<proteinExistence type="predicted"/>
<dbReference type="Proteomes" id="UP000310108">
    <property type="component" value="Unassembled WGS sequence"/>
</dbReference>
<sequence>MEAFTRGDVCRRVVMDEVMDGRVNCAGCEAGEEICDVCAGEDDARGAGELSCALCAHPLIRHYNAL</sequence>
<keyword evidence="2" id="KW-1185">Reference proteome</keyword>
<protein>
    <submittedName>
        <fullName evidence="1">Uncharacterized protein</fullName>
    </submittedName>
</protein>
<evidence type="ECO:0000313" key="1">
    <source>
        <dbReference type="EMBL" id="TKW54512.1"/>
    </source>
</evidence>
<name>A0A4U6XGV5_9PEZI</name>
<reference evidence="1 2" key="1">
    <citation type="journal article" date="2019" name="PLoS ONE">
        <title>Comparative genome analysis indicates high evolutionary potential of pathogenicity genes in Colletotrichum tanaceti.</title>
        <authorList>
            <person name="Lelwala R.V."/>
            <person name="Korhonen P.K."/>
            <person name="Young N.D."/>
            <person name="Scott J.B."/>
            <person name="Ades P.A."/>
            <person name="Gasser R.B."/>
            <person name="Taylor P.W.J."/>
        </authorList>
    </citation>
    <scope>NUCLEOTIDE SEQUENCE [LARGE SCALE GENOMIC DNA]</scope>
    <source>
        <strain evidence="1">BRIP57314</strain>
    </source>
</reference>
<comment type="caution">
    <text evidence="1">The sequence shown here is derived from an EMBL/GenBank/DDBJ whole genome shotgun (WGS) entry which is preliminary data.</text>
</comment>